<proteinExistence type="predicted"/>
<dbReference type="Pfam" id="PF10011">
    <property type="entry name" value="DUF2254"/>
    <property type="match status" value="1"/>
</dbReference>
<dbReference type="EMBL" id="CP034593">
    <property type="protein sequence ID" value="AZQ78260.1"/>
    <property type="molecule type" value="Genomic_DNA"/>
</dbReference>
<name>A0A3S9Q0X1_9ACTO</name>
<reference evidence="2 3" key="1">
    <citation type="submission" date="2018-12" db="EMBL/GenBank/DDBJ databases">
        <title>Complete genome sequence of Flaviflexus sp. H23T48.</title>
        <authorList>
            <person name="Bae J.-W."/>
            <person name="Lee J.-Y."/>
        </authorList>
    </citation>
    <scope>NUCLEOTIDE SEQUENCE [LARGE SCALE GENOMIC DNA]</scope>
    <source>
        <strain evidence="2 3">H23T48</strain>
    </source>
</reference>
<keyword evidence="1" id="KW-0812">Transmembrane</keyword>
<keyword evidence="1" id="KW-1133">Transmembrane helix</keyword>
<feature type="transmembrane region" description="Helical" evidence="1">
    <location>
        <begin position="92"/>
        <end position="111"/>
    </location>
</feature>
<dbReference type="KEGG" id="flh:EJ997_11600"/>
<gene>
    <name evidence="2" type="ORF">EJ997_11600</name>
</gene>
<keyword evidence="1" id="KW-0472">Membrane</keyword>
<keyword evidence="3" id="KW-1185">Reference proteome</keyword>
<dbReference type="AlphaFoldDB" id="A0A3S9Q0X1"/>
<dbReference type="Proteomes" id="UP000280344">
    <property type="component" value="Chromosome"/>
</dbReference>
<organism evidence="2 3">
    <name type="scientific">Flaviflexus ciconiae</name>
    <dbReference type="NCBI Taxonomy" id="2496867"/>
    <lineage>
        <taxon>Bacteria</taxon>
        <taxon>Bacillati</taxon>
        <taxon>Actinomycetota</taxon>
        <taxon>Actinomycetes</taxon>
        <taxon>Actinomycetales</taxon>
        <taxon>Actinomycetaceae</taxon>
        <taxon>Flaviflexus</taxon>
    </lineage>
</organism>
<dbReference type="InterPro" id="IPR018723">
    <property type="entry name" value="DUF2254_membrane"/>
</dbReference>
<evidence type="ECO:0000313" key="3">
    <source>
        <dbReference type="Proteomes" id="UP000280344"/>
    </source>
</evidence>
<feature type="transmembrane region" description="Helical" evidence="1">
    <location>
        <begin position="49"/>
        <end position="72"/>
    </location>
</feature>
<sequence length="411" mass="45261">MWSPFWSVPAACVLISLLLGLFLPSLEKNLSESTLDFVFAGGPDAAREVLGTIASATISVAGLTFSITLVVLQLVASQFSPRMLSGFLRNRVVQATMGIFLGTFIYSLTVIRNVWTNDEELTGFVPRASVSLAFILVLGCLGFFLAFIRIIMGSMRVANAISEIGDETVALAKRLYPIEDAEVDPSMGPGWSPSPGDPRESVEANGHGALVWINYRRLMTWAERNDAIITIDRSVGEFVLTGQPLLRVWWDGELSDADIRLIHSSFEVHTERELHQDVAFGLRQLVDIIDRALSASVNDPATAAQSIHEIHRIFRHLVTVIEPSPYMADDDGNVRVVHKPQSISEMLHEVVAEIHYYGTDSALVPKLVENMLDDLEAAAADHFQSAVKHAQEIWEGKTEGPDTIRPENSEA</sequence>
<dbReference type="OrthoDB" id="2955631at2"/>
<evidence type="ECO:0000256" key="1">
    <source>
        <dbReference type="SAM" id="Phobius"/>
    </source>
</evidence>
<evidence type="ECO:0000313" key="2">
    <source>
        <dbReference type="EMBL" id="AZQ78260.1"/>
    </source>
</evidence>
<protein>
    <submittedName>
        <fullName evidence="2">DUF2254 domain-containing protein</fullName>
    </submittedName>
</protein>
<accession>A0A3S9Q0X1</accession>
<feature type="transmembrane region" description="Helical" evidence="1">
    <location>
        <begin position="131"/>
        <end position="152"/>
    </location>
</feature>